<evidence type="ECO:0000256" key="1">
    <source>
        <dbReference type="SAM" id="MobiDB-lite"/>
    </source>
</evidence>
<dbReference type="AlphaFoldDB" id="A0A4Y2UZD5"/>
<feature type="compositionally biased region" description="Polar residues" evidence="1">
    <location>
        <begin position="1"/>
        <end position="23"/>
    </location>
</feature>
<proteinExistence type="predicted"/>
<evidence type="ECO:0000313" key="2">
    <source>
        <dbReference type="EMBL" id="GBO17652.1"/>
    </source>
</evidence>
<organism evidence="2 3">
    <name type="scientific">Araneus ventricosus</name>
    <name type="common">Orbweaver spider</name>
    <name type="synonym">Epeira ventricosa</name>
    <dbReference type="NCBI Taxonomy" id="182803"/>
    <lineage>
        <taxon>Eukaryota</taxon>
        <taxon>Metazoa</taxon>
        <taxon>Ecdysozoa</taxon>
        <taxon>Arthropoda</taxon>
        <taxon>Chelicerata</taxon>
        <taxon>Arachnida</taxon>
        <taxon>Araneae</taxon>
        <taxon>Araneomorphae</taxon>
        <taxon>Entelegynae</taxon>
        <taxon>Araneoidea</taxon>
        <taxon>Araneidae</taxon>
        <taxon>Araneus</taxon>
    </lineage>
</organism>
<feature type="region of interest" description="Disordered" evidence="1">
    <location>
        <begin position="1"/>
        <end position="35"/>
    </location>
</feature>
<dbReference type="EMBL" id="BGPR01041386">
    <property type="protein sequence ID" value="GBO17652.1"/>
    <property type="molecule type" value="Genomic_DNA"/>
</dbReference>
<sequence>MERKTSQSSSEEPTRRYTITSDQGGDRKPQLHHRISQTKNYRQKTLFLLEIKNTENDLQPFLHQDQSGKVPKETKCHNLLHLFRLQSLCKELPFEAQMHKNPTKSIPPETKSSSRR</sequence>
<keyword evidence="3" id="KW-1185">Reference proteome</keyword>
<dbReference type="Proteomes" id="UP000499080">
    <property type="component" value="Unassembled WGS sequence"/>
</dbReference>
<reference evidence="2 3" key="1">
    <citation type="journal article" date="2019" name="Sci. Rep.">
        <title>Orb-weaving spider Araneus ventricosus genome elucidates the spidroin gene catalogue.</title>
        <authorList>
            <person name="Kono N."/>
            <person name="Nakamura H."/>
            <person name="Ohtoshi R."/>
            <person name="Moran D.A.P."/>
            <person name="Shinohara A."/>
            <person name="Yoshida Y."/>
            <person name="Fujiwara M."/>
            <person name="Mori M."/>
            <person name="Tomita M."/>
            <person name="Arakawa K."/>
        </authorList>
    </citation>
    <scope>NUCLEOTIDE SEQUENCE [LARGE SCALE GENOMIC DNA]</scope>
</reference>
<protein>
    <submittedName>
        <fullName evidence="2">Uncharacterized protein</fullName>
    </submittedName>
</protein>
<evidence type="ECO:0000313" key="3">
    <source>
        <dbReference type="Proteomes" id="UP000499080"/>
    </source>
</evidence>
<gene>
    <name evidence="2" type="ORF">AVEN_239213_1</name>
</gene>
<name>A0A4Y2UZD5_ARAVE</name>
<comment type="caution">
    <text evidence="2">The sequence shown here is derived from an EMBL/GenBank/DDBJ whole genome shotgun (WGS) entry which is preliminary data.</text>
</comment>
<feature type="region of interest" description="Disordered" evidence="1">
    <location>
        <begin position="96"/>
        <end position="116"/>
    </location>
</feature>
<accession>A0A4Y2UZD5</accession>